<feature type="domain" description="TIL" evidence="3">
    <location>
        <begin position="10"/>
        <end position="63"/>
    </location>
</feature>
<dbReference type="AlphaFoldDB" id="A0A6J2ULM5"/>
<dbReference type="Gene3D" id="2.10.25.10">
    <property type="entry name" value="Laminin"/>
    <property type="match status" value="1"/>
</dbReference>
<protein>
    <submittedName>
        <fullName evidence="5">Uncharacterized protein LOC115634614</fullName>
    </submittedName>
</protein>
<reference evidence="5" key="1">
    <citation type="submission" date="2025-08" db="UniProtKB">
        <authorList>
            <consortium name="RefSeq"/>
        </authorList>
    </citation>
    <scope>IDENTIFICATION</scope>
    <source>
        <strain evidence="5">11010-0011.00</strain>
        <tissue evidence="5">Whole body</tissue>
    </source>
</reference>
<dbReference type="GO" id="GO:0030414">
    <property type="term" value="F:peptidase inhibitor activity"/>
    <property type="evidence" value="ECO:0007669"/>
    <property type="project" value="UniProtKB-KW"/>
</dbReference>
<evidence type="ECO:0000313" key="4">
    <source>
        <dbReference type="Proteomes" id="UP000504634"/>
    </source>
</evidence>
<dbReference type="InterPro" id="IPR002919">
    <property type="entry name" value="TIL_dom"/>
</dbReference>
<dbReference type="Pfam" id="PF01826">
    <property type="entry name" value="TIL"/>
    <property type="match status" value="1"/>
</dbReference>
<gene>
    <name evidence="5" type="primary">LOC115634614</name>
</gene>
<dbReference type="RefSeq" id="XP_030388323.1">
    <property type="nucleotide sequence ID" value="XM_030532463.1"/>
</dbReference>
<evidence type="ECO:0000313" key="5">
    <source>
        <dbReference type="RefSeq" id="XP_030388323.1"/>
    </source>
</evidence>
<dbReference type="OrthoDB" id="7695409at2759"/>
<dbReference type="SUPFAM" id="SSF57567">
    <property type="entry name" value="Serine protease inhibitors"/>
    <property type="match status" value="1"/>
</dbReference>
<dbReference type="CDD" id="cd19941">
    <property type="entry name" value="TIL"/>
    <property type="match status" value="1"/>
</dbReference>
<keyword evidence="2" id="KW-1015">Disulfide bond</keyword>
<evidence type="ECO:0000256" key="1">
    <source>
        <dbReference type="ARBA" id="ARBA00022690"/>
    </source>
</evidence>
<sequence>MKLSCCFPFCGKNEVWVSCGDTCPPSCNKGTCITARCYGHCNCLGGYIREHKYHGACVVPSECARHAILVKRPQVRGKVTSRPSRRMVVITKKPPQDNTYMDSAQLDEILQHIKLPDWLVQGAAALQELLQHVIAADGQAVEEAPPDGMHITIGQK</sequence>
<accession>A0A6J2ULM5</accession>
<dbReference type="PANTHER" id="PTHR23259:SF70">
    <property type="entry name" value="ACCESSORY GLAND PROTEIN ACP62F-RELATED"/>
    <property type="match status" value="1"/>
</dbReference>
<proteinExistence type="predicted"/>
<evidence type="ECO:0000259" key="3">
    <source>
        <dbReference type="Pfam" id="PF01826"/>
    </source>
</evidence>
<dbReference type="GeneID" id="115634614"/>
<dbReference type="InterPro" id="IPR051368">
    <property type="entry name" value="SerProtInhib-TIL_Domain"/>
</dbReference>
<keyword evidence="4" id="KW-1185">Reference proteome</keyword>
<name>A0A6J2ULM5_DROLE</name>
<dbReference type="InterPro" id="IPR036084">
    <property type="entry name" value="Ser_inhib-like_sf"/>
</dbReference>
<dbReference type="PANTHER" id="PTHR23259">
    <property type="entry name" value="RIDDLE"/>
    <property type="match status" value="1"/>
</dbReference>
<dbReference type="Proteomes" id="UP000504634">
    <property type="component" value="Unplaced"/>
</dbReference>
<evidence type="ECO:0000256" key="2">
    <source>
        <dbReference type="ARBA" id="ARBA00023157"/>
    </source>
</evidence>
<keyword evidence="1" id="KW-0646">Protease inhibitor</keyword>
<organism evidence="4 5">
    <name type="scientific">Drosophila lebanonensis</name>
    <name type="common">Fruit fly</name>
    <name type="synonym">Scaptodrosophila lebanonensis</name>
    <dbReference type="NCBI Taxonomy" id="7225"/>
    <lineage>
        <taxon>Eukaryota</taxon>
        <taxon>Metazoa</taxon>
        <taxon>Ecdysozoa</taxon>
        <taxon>Arthropoda</taxon>
        <taxon>Hexapoda</taxon>
        <taxon>Insecta</taxon>
        <taxon>Pterygota</taxon>
        <taxon>Neoptera</taxon>
        <taxon>Endopterygota</taxon>
        <taxon>Diptera</taxon>
        <taxon>Brachycera</taxon>
        <taxon>Muscomorpha</taxon>
        <taxon>Ephydroidea</taxon>
        <taxon>Drosophilidae</taxon>
        <taxon>Scaptodrosophila</taxon>
    </lineage>
</organism>